<comment type="caution">
    <text evidence="1">The sequence shown here is derived from an EMBL/GenBank/DDBJ whole genome shotgun (WGS) entry which is preliminary data.</text>
</comment>
<name>A0A941CSV8_9CLOT</name>
<evidence type="ECO:0000313" key="2">
    <source>
        <dbReference type="Proteomes" id="UP000675379"/>
    </source>
</evidence>
<organism evidence="1 2">
    <name type="scientific">Proteiniclasticum sediminis</name>
    <dbReference type="NCBI Taxonomy" id="2804028"/>
    <lineage>
        <taxon>Bacteria</taxon>
        <taxon>Bacillati</taxon>
        <taxon>Bacillota</taxon>
        <taxon>Clostridia</taxon>
        <taxon>Eubacteriales</taxon>
        <taxon>Clostridiaceae</taxon>
        <taxon>Proteiniclasticum</taxon>
    </lineage>
</organism>
<dbReference type="EMBL" id="JAGSCS010000013">
    <property type="protein sequence ID" value="MBR0576678.1"/>
    <property type="molecule type" value="Genomic_DNA"/>
</dbReference>
<dbReference type="AlphaFoldDB" id="A0A941CSV8"/>
<dbReference type="Proteomes" id="UP000675379">
    <property type="component" value="Unassembled WGS sequence"/>
</dbReference>
<dbReference type="RefSeq" id="WP_211801974.1">
    <property type="nucleotide sequence ID" value="NZ_JAGSCS010000013.1"/>
</dbReference>
<gene>
    <name evidence="1" type="ORF">KCG48_10055</name>
</gene>
<protein>
    <submittedName>
        <fullName evidence="1">Uncharacterized protein</fullName>
    </submittedName>
</protein>
<keyword evidence="2" id="KW-1185">Reference proteome</keyword>
<sequence length="76" mass="8750">MKIRLCILLLFVLGMFYQGIEVKADDKLQNDGYEKYNVSPNALEFLQNKEKATLIIDLFISTEAYQPNLIGIHDEV</sequence>
<proteinExistence type="predicted"/>
<accession>A0A941CSV8</accession>
<evidence type="ECO:0000313" key="1">
    <source>
        <dbReference type="EMBL" id="MBR0576678.1"/>
    </source>
</evidence>
<reference evidence="1" key="1">
    <citation type="submission" date="2021-04" db="EMBL/GenBank/DDBJ databases">
        <title>Proteiniclasticum sedimins sp. nov., an obligate anaerobic bacterium isolated from anaerobic sludge.</title>
        <authorList>
            <person name="Liu J."/>
        </authorList>
    </citation>
    <scope>NUCLEOTIDE SEQUENCE</scope>
    <source>
        <strain evidence="1">BAD-10</strain>
    </source>
</reference>